<dbReference type="GO" id="GO:0016020">
    <property type="term" value="C:membrane"/>
    <property type="evidence" value="ECO:0007669"/>
    <property type="project" value="UniProtKB-SubCell"/>
</dbReference>
<feature type="transmembrane region" description="Helical" evidence="6">
    <location>
        <begin position="31"/>
        <end position="52"/>
    </location>
</feature>
<keyword evidence="3 6" id="KW-1133">Transmembrane helix</keyword>
<feature type="transmembrane region" description="Helical" evidence="6">
    <location>
        <begin position="64"/>
        <end position="85"/>
    </location>
</feature>
<evidence type="ECO:0000313" key="8">
    <source>
        <dbReference type="Proteomes" id="UP000264492"/>
    </source>
</evidence>
<accession>A0A371K1A9</accession>
<dbReference type="EMBL" id="QTSU01000001">
    <property type="protein sequence ID" value="RDZ27716.1"/>
    <property type="molecule type" value="Genomic_DNA"/>
</dbReference>
<dbReference type="Pfam" id="PF02674">
    <property type="entry name" value="Colicin_V"/>
    <property type="match status" value="1"/>
</dbReference>
<feature type="transmembrane region" description="Helical" evidence="6">
    <location>
        <begin position="100"/>
        <end position="123"/>
    </location>
</feature>
<evidence type="ECO:0000256" key="6">
    <source>
        <dbReference type="SAM" id="Phobius"/>
    </source>
</evidence>
<dbReference type="PANTHER" id="PTHR36926">
    <property type="entry name" value="COLICIN V PRODUCTION PROTEIN"/>
    <property type="match status" value="1"/>
</dbReference>
<dbReference type="RefSeq" id="WP_115857160.1">
    <property type="nucleotide sequence ID" value="NZ_QTSU01000001.1"/>
</dbReference>
<evidence type="ECO:0000313" key="7">
    <source>
        <dbReference type="EMBL" id="RDZ27716.1"/>
    </source>
</evidence>
<dbReference type="InterPro" id="IPR052719">
    <property type="entry name" value="CvpA-like"/>
</dbReference>
<dbReference type="PANTHER" id="PTHR36926:SF1">
    <property type="entry name" value="COLICIN V PRODUCTION PROTEIN"/>
    <property type="match status" value="1"/>
</dbReference>
<comment type="subcellular location">
    <subcellularLocation>
        <location evidence="1">Membrane</location>
        <topology evidence="1">Multi-pass membrane protein</topology>
    </subcellularLocation>
</comment>
<dbReference type="OrthoDB" id="9810601at2"/>
<proteinExistence type="predicted"/>
<sequence>MGAADLILLAVVAISALLGMMRGFIGVVASLAAWILAGWAAFGFGGATAMMLAEDGRPGLGAMFGGYALSFGVVLVTVWIVGYVVKRMVHESGMSGVDRALGLMIGTVRGGLIASMLVLLVSFTPLAHQREWRSSSLVPLFSPGARMVRSWMPDWTARAIDFSGGVPAWMPSLPKLDQVNLQNLPALAGAGAHQPYGQDVLPILNEGVLPLLKGVGLKGAHADGMEGVQRIPTRDPLQVSPRKDRDDALPMPVEQDEAFVM</sequence>
<evidence type="ECO:0000256" key="2">
    <source>
        <dbReference type="ARBA" id="ARBA00022692"/>
    </source>
</evidence>
<name>A0A371K1A9_9GAMM</name>
<comment type="caution">
    <text evidence="7">The sequence shown here is derived from an EMBL/GenBank/DDBJ whole genome shotgun (WGS) entry which is preliminary data.</text>
</comment>
<reference evidence="7 8" key="1">
    <citation type="submission" date="2018-08" db="EMBL/GenBank/DDBJ databases">
        <title>Lysobacter sp. zong2l5, whole genome shotgun sequence.</title>
        <authorList>
            <person name="Zhang X."/>
            <person name="Feng G."/>
            <person name="Zhu H."/>
        </authorList>
    </citation>
    <scope>NUCLEOTIDE SEQUENCE [LARGE SCALE GENOMIC DNA]</scope>
    <source>
        <strain evidence="8">zong2l5</strain>
    </source>
</reference>
<keyword evidence="8" id="KW-1185">Reference proteome</keyword>
<keyword evidence="2 6" id="KW-0812">Transmembrane</keyword>
<dbReference type="AlphaFoldDB" id="A0A371K1A9"/>
<dbReference type="GO" id="GO:0009403">
    <property type="term" value="P:toxin biosynthetic process"/>
    <property type="evidence" value="ECO:0007669"/>
    <property type="project" value="InterPro"/>
</dbReference>
<organism evidence="7 8">
    <name type="scientific">Lysobacter silvisoli</name>
    <dbReference type="NCBI Taxonomy" id="2293254"/>
    <lineage>
        <taxon>Bacteria</taxon>
        <taxon>Pseudomonadati</taxon>
        <taxon>Pseudomonadota</taxon>
        <taxon>Gammaproteobacteria</taxon>
        <taxon>Lysobacterales</taxon>
        <taxon>Lysobacteraceae</taxon>
        <taxon>Lysobacter</taxon>
    </lineage>
</organism>
<gene>
    <name evidence="7" type="ORF">DX914_00620</name>
</gene>
<evidence type="ECO:0000256" key="4">
    <source>
        <dbReference type="ARBA" id="ARBA00023136"/>
    </source>
</evidence>
<evidence type="ECO:0000256" key="5">
    <source>
        <dbReference type="SAM" id="MobiDB-lite"/>
    </source>
</evidence>
<feature type="region of interest" description="Disordered" evidence="5">
    <location>
        <begin position="226"/>
        <end position="253"/>
    </location>
</feature>
<protein>
    <submittedName>
        <fullName evidence="7">CvpA family protein</fullName>
    </submittedName>
</protein>
<evidence type="ECO:0000256" key="3">
    <source>
        <dbReference type="ARBA" id="ARBA00022989"/>
    </source>
</evidence>
<dbReference type="Proteomes" id="UP000264492">
    <property type="component" value="Unassembled WGS sequence"/>
</dbReference>
<evidence type="ECO:0000256" key="1">
    <source>
        <dbReference type="ARBA" id="ARBA00004141"/>
    </source>
</evidence>
<dbReference type="InterPro" id="IPR003825">
    <property type="entry name" value="Colicin-V_CvpA"/>
</dbReference>
<keyword evidence="4 6" id="KW-0472">Membrane</keyword>
<feature type="transmembrane region" description="Helical" evidence="6">
    <location>
        <begin position="7"/>
        <end position="25"/>
    </location>
</feature>